<feature type="compositionally biased region" description="Basic and acidic residues" evidence="1">
    <location>
        <begin position="879"/>
        <end position="899"/>
    </location>
</feature>
<feature type="region of interest" description="Disordered" evidence="1">
    <location>
        <begin position="624"/>
        <end position="671"/>
    </location>
</feature>
<protein>
    <recommendedName>
        <fullName evidence="4">NFX1-type zinc finger-containing protein 1</fullName>
    </recommendedName>
</protein>
<feature type="compositionally biased region" description="Low complexity" evidence="1">
    <location>
        <begin position="744"/>
        <end position="754"/>
    </location>
</feature>
<dbReference type="HOGENOM" id="CLU_295433_0_0_1"/>
<keyword evidence="3" id="KW-1185">Reference proteome</keyword>
<evidence type="ECO:0000256" key="1">
    <source>
        <dbReference type="SAM" id="MobiDB-lite"/>
    </source>
</evidence>
<organism evidence="2 3">
    <name type="scientific">Dactylellina haptotyla (strain CBS 200.50)</name>
    <name type="common">Nematode-trapping fungus</name>
    <name type="synonym">Monacrosporium haptotylum</name>
    <dbReference type="NCBI Taxonomy" id="1284197"/>
    <lineage>
        <taxon>Eukaryota</taxon>
        <taxon>Fungi</taxon>
        <taxon>Dikarya</taxon>
        <taxon>Ascomycota</taxon>
        <taxon>Pezizomycotina</taxon>
        <taxon>Orbiliomycetes</taxon>
        <taxon>Orbiliales</taxon>
        <taxon>Orbiliaceae</taxon>
        <taxon>Dactylellina</taxon>
    </lineage>
</organism>
<comment type="caution">
    <text evidence="2">The sequence shown here is derived from an EMBL/GenBank/DDBJ whole genome shotgun (WGS) entry which is preliminary data.</text>
</comment>
<name>S8AFW5_DACHA</name>
<reference evidence="2 3" key="1">
    <citation type="journal article" date="2013" name="PLoS Genet.">
        <title>Genomic mechanisms accounting for the adaptation to parasitism in nematode-trapping fungi.</title>
        <authorList>
            <person name="Meerupati T."/>
            <person name="Andersson K.M."/>
            <person name="Friman E."/>
            <person name="Kumar D."/>
            <person name="Tunlid A."/>
            <person name="Ahren D."/>
        </authorList>
    </citation>
    <scope>NUCLEOTIDE SEQUENCE [LARGE SCALE GENOMIC DNA]</scope>
    <source>
        <strain evidence="2 3">CBS 200.50</strain>
    </source>
</reference>
<feature type="region of interest" description="Disordered" evidence="1">
    <location>
        <begin position="861"/>
        <end position="899"/>
    </location>
</feature>
<dbReference type="AlphaFoldDB" id="S8AFW5"/>
<sequence>MISGELDLWQKLGESHRAISPQLLKGWLYDTAAYFVDGDDSVRLHLLSGLSSGRPLEHLKACLNPDFLFQRHAPRINFPDHVLPILKIISDPIIRLCTDMLSCLKRIHAVFLEPSNRVWWRQVMNKIEADMQIRPFTVGPAMSGIILIFINHIGFDPRNAENVIILDSLPRLKMLLETLKDRETGGMVSPKLIDSLKALEKAVLRPHPPLQNRGQTTRRGAQPAVLQMVHSVVEKSIDDAGGRVRAFQLSQHHEVIQYLERIDLEIERGDLVSEIGLMDRDEAKNQEGLTDFGHHKEIRDIPYAPTELGNEVQAMNQYGIFNERPQLSRSQRMNFVDAEGEWLFERWKDVAKSPRPLNFDWGKVVNEYSMKSFLENTLALFQSATTETRLLFLSEYLLKTPYVIRFWECLKVKLPTDSINHPSPRLRDHVYPTLYILSHDDVIKNSEFKGVRGDMLEKFAFVPDFLYGISGNIRLQIKNRSCKLEIIEFCVNSVTNILDGVFRLVDWKNISPEFRYEARMFVDVASDMSSVSQNIDIQSLKAVKGHIREHKKKVPYPQPFRGCISRQNDDPAMGADCSPMVIDMSSTTRDKEAKILEQLKEGELTRSLGDFLDCRATDSIQSINRPQRKLTGRRQKEDEDGWNDGKSIIHQTECRPESKPRADRGAKKDFDHKGIPKLVRFESDVSVEQAKEIERGLGPNIKSEEDNGCAEGPLKVEAPKALAGGRHQSKRLSSSNDSDWGTISESSGDGSSGEPRWGREGKAGAISAPSTRDQKKESELSHSQKKFELGPRPKDKSSRGSYPFQRSRERPSNKLEDAIQKGDRLHGDQFAAESITFPTSPTPRLNRAQEEKMEGILTECSQPQKAERHKRISQQGKAISRDRVEHPNLRDHSREPDTQARVRTRPFTWSGRPREFLPPRRSSQLGTEDATALREYLSCGHPCGKNRDEKHCNELVTKVTPNCGHEALVECSDKMNNRRCWIRCDANLGCGHACSRPCHQCLVEVRLSGEAVWEHEICRTCKST</sequence>
<dbReference type="OMA" id="WIRCDAN"/>
<dbReference type="EMBL" id="AQGS01000153">
    <property type="protein sequence ID" value="EPS41759.1"/>
    <property type="molecule type" value="Genomic_DNA"/>
</dbReference>
<feature type="compositionally biased region" description="Basic and acidic residues" evidence="1">
    <location>
        <begin position="806"/>
        <end position="821"/>
    </location>
</feature>
<evidence type="ECO:0000313" key="2">
    <source>
        <dbReference type="EMBL" id="EPS41759.1"/>
    </source>
</evidence>
<evidence type="ECO:0008006" key="4">
    <source>
        <dbReference type="Google" id="ProtNLM"/>
    </source>
</evidence>
<feature type="compositionally biased region" description="Basic and acidic residues" evidence="1">
    <location>
        <begin position="652"/>
        <end position="671"/>
    </location>
</feature>
<feature type="compositionally biased region" description="Basic and acidic residues" evidence="1">
    <location>
        <begin position="772"/>
        <end position="798"/>
    </location>
</feature>
<proteinExistence type="predicted"/>
<dbReference type="Proteomes" id="UP000015100">
    <property type="component" value="Unassembled WGS sequence"/>
</dbReference>
<evidence type="ECO:0000313" key="3">
    <source>
        <dbReference type="Proteomes" id="UP000015100"/>
    </source>
</evidence>
<feature type="compositionally biased region" description="Polar residues" evidence="1">
    <location>
        <begin position="731"/>
        <end position="743"/>
    </location>
</feature>
<accession>S8AFW5</accession>
<dbReference type="OrthoDB" id="5426776at2759"/>
<gene>
    <name evidence="2" type="ORF">H072_4257</name>
</gene>
<reference evidence="3" key="2">
    <citation type="submission" date="2013-04" db="EMBL/GenBank/DDBJ databases">
        <title>Genomic mechanisms accounting for the adaptation to parasitism in nematode-trapping fungi.</title>
        <authorList>
            <person name="Ahren D.G."/>
        </authorList>
    </citation>
    <scope>NUCLEOTIDE SEQUENCE [LARGE SCALE GENOMIC DNA]</scope>
    <source>
        <strain evidence="3">CBS 200.50</strain>
    </source>
</reference>
<feature type="region of interest" description="Disordered" evidence="1">
    <location>
        <begin position="720"/>
        <end position="821"/>
    </location>
</feature>